<dbReference type="Gene3D" id="3.10.180.10">
    <property type="entry name" value="2,3-Dihydroxybiphenyl 1,2-Dioxygenase, domain 1"/>
    <property type="match status" value="1"/>
</dbReference>
<evidence type="ECO:0000313" key="3">
    <source>
        <dbReference type="Proteomes" id="UP000193224"/>
    </source>
</evidence>
<sequence length="129" mass="13795">MIGYVMLGTNDLHRAAKFCDTILAPLGLVQVARTETYAAYAPETAKDAIEFYVTTPYDQCKATPGNGTMIAFQAPTMQALEQFHEAGLKSGGSDEGAPGPREEDSTICYAYIRDADGNKICAFCDGPDG</sequence>
<dbReference type="PANTHER" id="PTHR35006:SF1">
    <property type="entry name" value="BLL2941 PROTEIN"/>
    <property type="match status" value="1"/>
</dbReference>
<evidence type="ECO:0000313" key="2">
    <source>
        <dbReference type="EMBL" id="SMC11382.1"/>
    </source>
</evidence>
<protein>
    <submittedName>
        <fullName evidence="2">Glyoxalase-like domain protein</fullName>
    </submittedName>
</protein>
<dbReference type="InterPro" id="IPR037523">
    <property type="entry name" value="VOC_core"/>
</dbReference>
<dbReference type="PROSITE" id="PS51819">
    <property type="entry name" value="VOC"/>
    <property type="match status" value="1"/>
</dbReference>
<dbReference type="EMBL" id="FWXB01000003">
    <property type="protein sequence ID" value="SMC11382.1"/>
    <property type="molecule type" value="Genomic_DNA"/>
</dbReference>
<feature type="domain" description="VOC" evidence="1">
    <location>
        <begin position="1"/>
        <end position="125"/>
    </location>
</feature>
<dbReference type="RefSeq" id="WP_139836318.1">
    <property type="nucleotide sequence ID" value="NZ_FWXB01000003.1"/>
</dbReference>
<organism evidence="2 3">
    <name type="scientific">Roseovarius aestuarii</name>
    <dbReference type="NCBI Taxonomy" id="475083"/>
    <lineage>
        <taxon>Bacteria</taxon>
        <taxon>Pseudomonadati</taxon>
        <taxon>Pseudomonadota</taxon>
        <taxon>Alphaproteobacteria</taxon>
        <taxon>Rhodobacterales</taxon>
        <taxon>Roseobacteraceae</taxon>
        <taxon>Roseovarius</taxon>
    </lineage>
</organism>
<dbReference type="OrthoDB" id="9807407at2"/>
<keyword evidence="3" id="KW-1185">Reference proteome</keyword>
<dbReference type="InterPro" id="IPR029068">
    <property type="entry name" value="Glyas_Bleomycin-R_OHBP_Dase"/>
</dbReference>
<reference evidence="2 3" key="1">
    <citation type="submission" date="2017-03" db="EMBL/GenBank/DDBJ databases">
        <authorList>
            <person name="Afonso C.L."/>
            <person name="Miller P.J."/>
            <person name="Scott M.A."/>
            <person name="Spackman E."/>
            <person name="Goraichik I."/>
            <person name="Dimitrov K.M."/>
            <person name="Suarez D.L."/>
            <person name="Swayne D.E."/>
        </authorList>
    </citation>
    <scope>NUCLEOTIDE SEQUENCE [LARGE SCALE GENOMIC DNA]</scope>
    <source>
        <strain evidence="2 3">CECT 7745</strain>
    </source>
</reference>
<dbReference type="AlphaFoldDB" id="A0A1X7BP35"/>
<dbReference type="SUPFAM" id="SSF54593">
    <property type="entry name" value="Glyoxalase/Bleomycin resistance protein/Dihydroxybiphenyl dioxygenase"/>
    <property type="match status" value="1"/>
</dbReference>
<evidence type="ECO:0000259" key="1">
    <source>
        <dbReference type="PROSITE" id="PS51819"/>
    </source>
</evidence>
<dbReference type="CDD" id="cd07262">
    <property type="entry name" value="VOC_like"/>
    <property type="match status" value="1"/>
</dbReference>
<gene>
    <name evidence="2" type="ORF">ROA7745_01194</name>
</gene>
<dbReference type="Proteomes" id="UP000193224">
    <property type="component" value="Unassembled WGS sequence"/>
</dbReference>
<dbReference type="PANTHER" id="PTHR35006">
    <property type="entry name" value="GLYOXALASE FAMILY PROTEIN (AFU_ORTHOLOGUE AFUA_5G14830)"/>
    <property type="match status" value="1"/>
</dbReference>
<proteinExistence type="predicted"/>
<name>A0A1X7BP35_9RHOB</name>
<accession>A0A1X7BP35</accession>